<dbReference type="GO" id="GO:0000287">
    <property type="term" value="F:magnesium ion binding"/>
    <property type="evidence" value="ECO:0007669"/>
    <property type="project" value="InterPro"/>
</dbReference>
<dbReference type="PANTHER" id="PTHR12215">
    <property type="entry name" value="PHOSPHOPANTETHEINE TRANSFERASE"/>
    <property type="match status" value="1"/>
</dbReference>
<dbReference type="GO" id="GO:0005829">
    <property type="term" value="C:cytosol"/>
    <property type="evidence" value="ECO:0007669"/>
    <property type="project" value="TreeGrafter"/>
</dbReference>
<dbReference type="STRING" id="735.B0185_06730"/>
<feature type="domain" description="4'-phosphopantetheinyl transferase" evidence="3">
    <location>
        <begin position="105"/>
        <end position="181"/>
    </location>
</feature>
<accession>A0A369ZD95</accession>
<sequence>MGKICNIDVVFAHNDESIAEPFSPPKHLTERQLKRWKSRRMAKFLLETLLEKHGFDPNLAEQIQRAKNGRPYFAQQEIDFNITHSGDYVAIIFAKVASGERSPVVGIDLEHPQKIRRFEPLIRHYADAIEAEQLLEKPQILMNLAERFYLSWCLREAVLKSQGVGIIKLSEVTHCPNEKTIKSQHCPQGILHFYHQLPFFLAYFFGVRNRYQLDLWEWKKDGLQKNCAFQPLIYSVNEGISYE</sequence>
<evidence type="ECO:0000313" key="4">
    <source>
        <dbReference type="EMBL" id="RDF02612.1"/>
    </source>
</evidence>
<evidence type="ECO:0000256" key="1">
    <source>
        <dbReference type="ARBA" id="ARBA00010990"/>
    </source>
</evidence>
<proteinExistence type="inferred from homology"/>
<evidence type="ECO:0000313" key="5">
    <source>
        <dbReference type="Proteomes" id="UP000253999"/>
    </source>
</evidence>
<dbReference type="Gene3D" id="3.90.470.20">
    <property type="entry name" value="4'-phosphopantetheinyl transferase domain"/>
    <property type="match status" value="2"/>
</dbReference>
<gene>
    <name evidence="4" type="ORF">DPV98_07125</name>
</gene>
<reference evidence="4 5" key="1">
    <citation type="submission" date="2018-05" db="EMBL/GenBank/DDBJ databases">
        <title>Draft Genome Sequences for a Diverse set of 7 Haemophilus Species.</title>
        <authorList>
            <person name="Nichols M."/>
            <person name="Topaz N."/>
            <person name="Wang X."/>
            <person name="Wang X."/>
            <person name="Boxrud D."/>
        </authorList>
    </citation>
    <scope>NUCLEOTIDE SEQUENCE [LARGE SCALE GENOMIC DNA]</scope>
    <source>
        <strain evidence="4 5">C2010039593</strain>
    </source>
</reference>
<dbReference type="InterPro" id="IPR050559">
    <property type="entry name" value="P-Pant_transferase_sf"/>
</dbReference>
<dbReference type="PANTHER" id="PTHR12215:SF10">
    <property type="entry name" value="L-AMINOADIPATE-SEMIALDEHYDE DEHYDROGENASE-PHOSPHOPANTETHEINYL TRANSFERASE"/>
    <property type="match status" value="1"/>
</dbReference>
<dbReference type="EMBL" id="QEQD01000007">
    <property type="protein sequence ID" value="RDF02612.1"/>
    <property type="molecule type" value="Genomic_DNA"/>
</dbReference>
<dbReference type="Pfam" id="PF01648">
    <property type="entry name" value="ACPS"/>
    <property type="match status" value="1"/>
</dbReference>
<dbReference type="AlphaFoldDB" id="A0A369ZD95"/>
<evidence type="ECO:0000256" key="2">
    <source>
        <dbReference type="ARBA" id="ARBA00022679"/>
    </source>
</evidence>
<dbReference type="GO" id="GO:0019878">
    <property type="term" value="P:lysine biosynthetic process via aminoadipic acid"/>
    <property type="evidence" value="ECO:0007669"/>
    <property type="project" value="TreeGrafter"/>
</dbReference>
<dbReference type="InterPro" id="IPR008278">
    <property type="entry name" value="4-PPantetheinyl_Trfase_dom"/>
</dbReference>
<keyword evidence="2 4" id="KW-0808">Transferase</keyword>
<protein>
    <submittedName>
        <fullName evidence="4">4'-phosphopantetheinyl transferase</fullName>
    </submittedName>
</protein>
<comment type="similarity">
    <text evidence="1">Belongs to the P-Pant transferase superfamily. Gsp/Sfp/HetI/AcpT family.</text>
</comment>
<name>A0A369ZD95_HAEPH</name>
<organism evidence="4 5">
    <name type="scientific">Haemophilus parahaemolyticus</name>
    <dbReference type="NCBI Taxonomy" id="735"/>
    <lineage>
        <taxon>Bacteria</taxon>
        <taxon>Pseudomonadati</taxon>
        <taxon>Pseudomonadota</taxon>
        <taxon>Gammaproteobacteria</taxon>
        <taxon>Pasteurellales</taxon>
        <taxon>Pasteurellaceae</taxon>
        <taxon>Haemophilus</taxon>
    </lineage>
</organism>
<dbReference type="InterPro" id="IPR037143">
    <property type="entry name" value="4-PPantetheinyl_Trfase_dom_sf"/>
</dbReference>
<comment type="caution">
    <text evidence="4">The sequence shown here is derived from an EMBL/GenBank/DDBJ whole genome shotgun (WGS) entry which is preliminary data.</text>
</comment>
<dbReference type="SUPFAM" id="SSF56214">
    <property type="entry name" value="4'-phosphopantetheinyl transferase"/>
    <property type="match status" value="2"/>
</dbReference>
<dbReference type="RefSeq" id="WP_111313220.1">
    <property type="nucleotide sequence ID" value="NZ_QEQD01000007.1"/>
</dbReference>
<dbReference type="GO" id="GO:0008897">
    <property type="term" value="F:holo-[acyl-carrier-protein] synthase activity"/>
    <property type="evidence" value="ECO:0007669"/>
    <property type="project" value="InterPro"/>
</dbReference>
<evidence type="ECO:0000259" key="3">
    <source>
        <dbReference type="Pfam" id="PF01648"/>
    </source>
</evidence>
<dbReference type="Proteomes" id="UP000253999">
    <property type="component" value="Unassembled WGS sequence"/>
</dbReference>